<evidence type="ECO:0000256" key="6">
    <source>
        <dbReference type="SAM" id="Phobius"/>
    </source>
</evidence>
<dbReference type="InterPro" id="IPR001123">
    <property type="entry name" value="LeuE-type"/>
</dbReference>
<evidence type="ECO:0000256" key="1">
    <source>
        <dbReference type="ARBA" id="ARBA00004651"/>
    </source>
</evidence>
<proteinExistence type="predicted"/>
<feature type="transmembrane region" description="Helical" evidence="6">
    <location>
        <begin position="74"/>
        <end position="91"/>
    </location>
</feature>
<evidence type="ECO:0000313" key="8">
    <source>
        <dbReference type="Proteomes" id="UP001219956"/>
    </source>
</evidence>
<protein>
    <submittedName>
        <fullName evidence="7">LysE family translocator</fullName>
    </submittedName>
</protein>
<gene>
    <name evidence="7" type="ORF">PQU95_18005</name>
</gene>
<keyword evidence="8" id="KW-1185">Reference proteome</keyword>
<dbReference type="RefSeq" id="WP_272753285.1">
    <property type="nucleotide sequence ID" value="NZ_JAQQLF010000032.1"/>
</dbReference>
<dbReference type="PANTHER" id="PTHR30086">
    <property type="entry name" value="ARGININE EXPORTER PROTEIN ARGO"/>
    <property type="match status" value="1"/>
</dbReference>
<dbReference type="PIRSF" id="PIRSF006324">
    <property type="entry name" value="LeuE"/>
    <property type="match status" value="1"/>
</dbReference>
<evidence type="ECO:0000256" key="5">
    <source>
        <dbReference type="ARBA" id="ARBA00023136"/>
    </source>
</evidence>
<feature type="transmembrane region" description="Helical" evidence="6">
    <location>
        <begin position="143"/>
        <end position="164"/>
    </location>
</feature>
<name>A0ABT5J2L4_9NEIS</name>
<feature type="transmembrane region" description="Helical" evidence="6">
    <location>
        <begin position="111"/>
        <end position="131"/>
    </location>
</feature>
<accession>A0ABT5J2L4</accession>
<keyword evidence="3 6" id="KW-0812">Transmembrane</keyword>
<dbReference type="Pfam" id="PF01810">
    <property type="entry name" value="LysE"/>
    <property type="match status" value="1"/>
</dbReference>
<keyword evidence="2" id="KW-1003">Cell membrane</keyword>
<keyword evidence="5 6" id="KW-0472">Membrane</keyword>
<dbReference type="PANTHER" id="PTHR30086:SF20">
    <property type="entry name" value="ARGININE EXPORTER PROTEIN ARGO-RELATED"/>
    <property type="match status" value="1"/>
</dbReference>
<sequence>MTSHTLLLFGLTVFPLVCTPGPDILFVASQGLTGGRAAATRANAGILTGYCVHALLAAFGIAALITAWPPLFHAIRWAGLAYLLYLAVQMFRSAMQPGALALNGNPTQRQFARGFVTSLLNPKGLLIYLSILPNFIQPGEAVALQALLLSAIFIGSCAVVYGLIGYSAASMSRRGGISDAKRRLAEASAGSLLLLAAGKLAA</sequence>
<organism evidence="7 8">
    <name type="scientific">Vogesella aquatica</name>
    <dbReference type="NCBI Taxonomy" id="2984206"/>
    <lineage>
        <taxon>Bacteria</taxon>
        <taxon>Pseudomonadati</taxon>
        <taxon>Pseudomonadota</taxon>
        <taxon>Betaproteobacteria</taxon>
        <taxon>Neisseriales</taxon>
        <taxon>Chromobacteriaceae</taxon>
        <taxon>Vogesella</taxon>
    </lineage>
</organism>
<dbReference type="EMBL" id="JAQQLF010000032">
    <property type="protein sequence ID" value="MDC7719099.1"/>
    <property type="molecule type" value="Genomic_DNA"/>
</dbReference>
<dbReference type="Proteomes" id="UP001219956">
    <property type="component" value="Unassembled WGS sequence"/>
</dbReference>
<feature type="transmembrane region" description="Helical" evidence="6">
    <location>
        <begin position="6"/>
        <end position="26"/>
    </location>
</feature>
<evidence type="ECO:0000256" key="4">
    <source>
        <dbReference type="ARBA" id="ARBA00022989"/>
    </source>
</evidence>
<evidence type="ECO:0000256" key="3">
    <source>
        <dbReference type="ARBA" id="ARBA00022692"/>
    </source>
</evidence>
<evidence type="ECO:0000256" key="2">
    <source>
        <dbReference type="ARBA" id="ARBA00022475"/>
    </source>
</evidence>
<reference evidence="7 8" key="1">
    <citation type="submission" date="2023-01" db="EMBL/GenBank/DDBJ databases">
        <title>Novel species of the genus Vogesella isolated from rivers.</title>
        <authorList>
            <person name="Lu H."/>
        </authorList>
    </citation>
    <scope>NUCLEOTIDE SEQUENCE [LARGE SCALE GENOMIC DNA]</scope>
    <source>
        <strain evidence="7 8">DC21W</strain>
    </source>
</reference>
<feature type="transmembrane region" description="Helical" evidence="6">
    <location>
        <begin position="47"/>
        <end position="68"/>
    </location>
</feature>
<evidence type="ECO:0000313" key="7">
    <source>
        <dbReference type="EMBL" id="MDC7719099.1"/>
    </source>
</evidence>
<comment type="caution">
    <text evidence="7">The sequence shown here is derived from an EMBL/GenBank/DDBJ whole genome shotgun (WGS) entry which is preliminary data.</text>
</comment>
<comment type="subcellular location">
    <subcellularLocation>
        <location evidence="1">Cell membrane</location>
        <topology evidence="1">Multi-pass membrane protein</topology>
    </subcellularLocation>
</comment>
<keyword evidence="4 6" id="KW-1133">Transmembrane helix</keyword>